<name>A0A6A4SJ74_SCOMX</name>
<dbReference type="PROSITE" id="PS01187">
    <property type="entry name" value="EGF_CA"/>
    <property type="match status" value="1"/>
</dbReference>
<evidence type="ECO:0000256" key="4">
    <source>
        <dbReference type="ARBA" id="ARBA00022729"/>
    </source>
</evidence>
<dbReference type="SUPFAM" id="SSF51735">
    <property type="entry name" value="NAD(P)-binding Rossmann-fold domains"/>
    <property type="match status" value="1"/>
</dbReference>
<dbReference type="GO" id="GO:0016020">
    <property type="term" value="C:membrane"/>
    <property type="evidence" value="ECO:0007669"/>
    <property type="project" value="UniProtKB-SubCell"/>
</dbReference>
<dbReference type="Pfam" id="PF01370">
    <property type="entry name" value="Epimerase"/>
    <property type="match status" value="1"/>
</dbReference>
<dbReference type="FunFam" id="2.10.25.10:FF:000005">
    <property type="entry name" value="Fibrillin 2"/>
    <property type="match status" value="1"/>
</dbReference>
<dbReference type="SUPFAM" id="SSF57184">
    <property type="entry name" value="Growth factor receptor domain"/>
    <property type="match status" value="1"/>
</dbReference>
<dbReference type="GO" id="GO:0050577">
    <property type="term" value="F:GDP-L-fucose synthase activity"/>
    <property type="evidence" value="ECO:0007669"/>
    <property type="project" value="TreeGrafter"/>
</dbReference>
<dbReference type="InterPro" id="IPR009030">
    <property type="entry name" value="Growth_fac_rcpt_cys_sf"/>
</dbReference>
<dbReference type="Pfam" id="PF00002">
    <property type="entry name" value="7tm_2"/>
    <property type="match status" value="1"/>
</dbReference>
<dbReference type="Gene3D" id="3.40.50.720">
    <property type="entry name" value="NAD(P)-binding Rossmann-like Domain"/>
    <property type="match status" value="1"/>
</dbReference>
<evidence type="ECO:0000256" key="11">
    <source>
        <dbReference type="SAM" id="Phobius"/>
    </source>
</evidence>
<evidence type="ECO:0000256" key="6">
    <source>
        <dbReference type="ARBA" id="ARBA00022989"/>
    </source>
</evidence>
<dbReference type="SMART" id="SM00179">
    <property type="entry name" value="EGF_CA"/>
    <property type="match status" value="2"/>
</dbReference>
<dbReference type="AlphaFoldDB" id="A0A6A4SJ74"/>
<dbReference type="PROSITE" id="PS50261">
    <property type="entry name" value="G_PROTEIN_RECEP_F2_4"/>
    <property type="match status" value="1"/>
</dbReference>
<feature type="transmembrane region" description="Helical" evidence="11">
    <location>
        <begin position="675"/>
        <end position="699"/>
    </location>
</feature>
<dbReference type="EMBL" id="VEVO01000013">
    <property type="protein sequence ID" value="KAF0032579.1"/>
    <property type="molecule type" value="Genomic_DNA"/>
</dbReference>
<comment type="caution">
    <text evidence="10">Lacks conserved residue(s) required for the propagation of feature annotation.</text>
</comment>
<dbReference type="PANTHER" id="PTHR43238">
    <property type="entry name" value="GDP-L-FUCOSE SYNTHASE"/>
    <property type="match status" value="1"/>
</dbReference>
<dbReference type="PROSITE" id="PS50026">
    <property type="entry name" value="EGF_3"/>
    <property type="match status" value="2"/>
</dbReference>
<reference evidence="14 15" key="1">
    <citation type="submission" date="2019-06" db="EMBL/GenBank/DDBJ databases">
        <title>Draft genomes of female and male turbot (Scophthalmus maximus).</title>
        <authorList>
            <person name="Xu H."/>
            <person name="Xu X.-W."/>
            <person name="Shao C."/>
            <person name="Chen S."/>
        </authorList>
    </citation>
    <scope>NUCLEOTIDE SEQUENCE [LARGE SCALE GENOMIC DNA]</scope>
    <source>
        <strain evidence="14">Ysfricsl-2016a</strain>
        <tissue evidence="14">Blood</tissue>
    </source>
</reference>
<dbReference type="InterPro" id="IPR036291">
    <property type="entry name" value="NAD(P)-bd_dom_sf"/>
</dbReference>
<feature type="transmembrane region" description="Helical" evidence="11">
    <location>
        <begin position="720"/>
        <end position="739"/>
    </location>
</feature>
<keyword evidence="7 11" id="KW-0472">Membrane</keyword>
<dbReference type="PROSITE" id="PS00010">
    <property type="entry name" value="ASX_HYDROXYL"/>
    <property type="match status" value="2"/>
</dbReference>
<dbReference type="InterPro" id="IPR000152">
    <property type="entry name" value="EGF-type_Asp/Asn_hydroxyl_site"/>
</dbReference>
<dbReference type="CDD" id="cd00054">
    <property type="entry name" value="EGF_CA"/>
    <property type="match status" value="2"/>
</dbReference>
<evidence type="ECO:0000313" key="15">
    <source>
        <dbReference type="Proteomes" id="UP000438429"/>
    </source>
</evidence>
<dbReference type="InterPro" id="IPR001509">
    <property type="entry name" value="Epimerase_deHydtase"/>
</dbReference>
<protein>
    <submittedName>
        <fullName evidence="14">Uncharacterized protein</fullName>
    </submittedName>
</protein>
<dbReference type="InterPro" id="IPR049883">
    <property type="entry name" value="NOTCH1_EGF-like"/>
</dbReference>
<feature type="transmembrane region" description="Helical" evidence="11">
    <location>
        <begin position="745"/>
        <end position="769"/>
    </location>
</feature>
<evidence type="ECO:0000256" key="5">
    <source>
        <dbReference type="ARBA" id="ARBA00022737"/>
    </source>
</evidence>
<feature type="transmembrane region" description="Helical" evidence="11">
    <location>
        <begin position="635"/>
        <end position="655"/>
    </location>
</feature>
<evidence type="ECO:0000259" key="12">
    <source>
        <dbReference type="PROSITE" id="PS50026"/>
    </source>
</evidence>
<feature type="domain" description="EGF-like" evidence="12">
    <location>
        <begin position="374"/>
        <end position="412"/>
    </location>
</feature>
<dbReference type="Proteomes" id="UP000438429">
    <property type="component" value="Unassembled WGS sequence"/>
</dbReference>
<feature type="domain" description="G-protein coupled receptors family 2 profile 2" evidence="13">
    <location>
        <begin position="584"/>
        <end position="770"/>
    </location>
</feature>
<dbReference type="SMART" id="SM00181">
    <property type="entry name" value="EGF"/>
    <property type="match status" value="2"/>
</dbReference>
<evidence type="ECO:0000256" key="8">
    <source>
        <dbReference type="ARBA" id="ARBA00023157"/>
    </source>
</evidence>
<dbReference type="SUPFAM" id="SSF81321">
    <property type="entry name" value="Family A G protein-coupled receptor-like"/>
    <property type="match status" value="1"/>
</dbReference>
<keyword evidence="2 10" id="KW-0245">EGF-like domain</keyword>
<dbReference type="InterPro" id="IPR001881">
    <property type="entry name" value="EGF-like_Ca-bd_dom"/>
</dbReference>
<keyword evidence="4" id="KW-0732">Signal</keyword>
<evidence type="ECO:0000256" key="9">
    <source>
        <dbReference type="ARBA" id="ARBA00023180"/>
    </source>
</evidence>
<dbReference type="GO" id="GO:0005509">
    <property type="term" value="F:calcium ion binding"/>
    <property type="evidence" value="ECO:0007669"/>
    <property type="project" value="InterPro"/>
</dbReference>
<dbReference type="Pfam" id="PF07645">
    <property type="entry name" value="EGF_CA"/>
    <property type="match status" value="2"/>
</dbReference>
<sequence length="809" mass="89537">MASEINVGQMRVLVTGASGLIGKAIEHVVYHEGGKHDGEEWIFISSKDGDLTDLGQTKAVFEKFRPTHVIHLAAKVGGLFIHLKENLRFLRENILINDNVLQTAHETGVTKVVSCLSSCIFPDKTTYPIDETMDLGRIIIWALREYKEVEPIIASVGVDEEITIKEAVHMIAESLDFKGKIHYDTTMSDGQMRKTASNGKLKCYLPDFTFTPVNEGSCDGYTNKSDPWRNHYFRSTFSGYPNDDGYFVNKWWRFTGIGGDRIINFCSGGRMGGTEYPIHVGFSYPTTESATPTRGTAYGVHRFCSSYGFIMNVVLCPGDFYIYKPESHPHGNINECLDNPCGDHGSCNNKQGSFECECHEGYQVVPDARPMCQDVDECVEEATICGPDANCTNSIGSYLCTCFPGYGLNNPGVIASVSNPCTGLQDILDEIKPPEGQTKERAFLGNMDQQLKDNAGIVLPGPTVENSFSASMEVSGVGPRARSIKVSSTGDGDTGSVILALSDRLVSAMVLPGQNQTKTTVKSSTVDSAAAGFMTLNGMENLLSHQYFKTENRTEMYSDVITAILPLMNNTNLTEPVNFTIHHKKLACTVMAGLLHFLVVASFMWMLLEALQLHLLVRRLSKVQVIQRDGLPRPLLYLIGYGVPFVIVGISALVYSDGYGATEAEVCWLSRTRSFNWALTGPVITVLALNCILFCATLWSLRPTLANMKSDVSQSKDTRLIVFKILAQFVILGCTWILGLYQSNLFFQVLFIILNSQQGTFLFIVHCLLNKEVREEYMKWLTCSFNKPREGGSVVSIHKKQRRVKSGTI</sequence>
<feature type="domain" description="EGF-like" evidence="12">
    <location>
        <begin position="332"/>
        <end position="373"/>
    </location>
</feature>
<dbReference type="GO" id="GO:0007166">
    <property type="term" value="P:cell surface receptor signaling pathway"/>
    <property type="evidence" value="ECO:0007669"/>
    <property type="project" value="InterPro"/>
</dbReference>
<evidence type="ECO:0000313" key="14">
    <source>
        <dbReference type="EMBL" id="KAF0032579.1"/>
    </source>
</evidence>
<keyword evidence="9" id="KW-0325">Glycoprotein</keyword>
<organism evidence="14 15">
    <name type="scientific">Scophthalmus maximus</name>
    <name type="common">Turbot</name>
    <name type="synonym">Psetta maxima</name>
    <dbReference type="NCBI Taxonomy" id="52904"/>
    <lineage>
        <taxon>Eukaryota</taxon>
        <taxon>Metazoa</taxon>
        <taxon>Chordata</taxon>
        <taxon>Craniata</taxon>
        <taxon>Vertebrata</taxon>
        <taxon>Euteleostomi</taxon>
        <taxon>Actinopterygii</taxon>
        <taxon>Neopterygii</taxon>
        <taxon>Teleostei</taxon>
        <taxon>Neoteleostei</taxon>
        <taxon>Acanthomorphata</taxon>
        <taxon>Carangaria</taxon>
        <taxon>Pleuronectiformes</taxon>
        <taxon>Pleuronectoidei</taxon>
        <taxon>Scophthalmidae</taxon>
        <taxon>Scophthalmus</taxon>
    </lineage>
</organism>
<feature type="transmembrane region" description="Helical" evidence="11">
    <location>
        <begin position="594"/>
        <end position="615"/>
    </location>
</feature>
<dbReference type="Gene3D" id="3.90.25.10">
    <property type="entry name" value="UDP-galactose 4-epimerase, domain 1"/>
    <property type="match status" value="1"/>
</dbReference>
<accession>A0A6A4SJ74</accession>
<keyword evidence="5" id="KW-0677">Repeat</keyword>
<evidence type="ECO:0000256" key="1">
    <source>
        <dbReference type="ARBA" id="ARBA00004141"/>
    </source>
</evidence>
<dbReference type="InterPro" id="IPR000832">
    <property type="entry name" value="GPCR_2_secretin-like"/>
</dbReference>
<evidence type="ECO:0000256" key="7">
    <source>
        <dbReference type="ARBA" id="ARBA00023136"/>
    </source>
</evidence>
<keyword evidence="6 11" id="KW-1133">Transmembrane helix</keyword>
<evidence type="ECO:0000256" key="2">
    <source>
        <dbReference type="ARBA" id="ARBA00022536"/>
    </source>
</evidence>
<dbReference type="PANTHER" id="PTHR43238:SF1">
    <property type="entry name" value="GDP-L-FUCOSE SYNTHASE"/>
    <property type="match status" value="1"/>
</dbReference>
<keyword evidence="8" id="KW-1015">Disulfide bond</keyword>
<dbReference type="Gene3D" id="1.20.1070.10">
    <property type="entry name" value="Rhodopsin 7-helix transmembrane proteins"/>
    <property type="match status" value="1"/>
</dbReference>
<comment type="caution">
    <text evidence="14">The sequence shown here is derived from an EMBL/GenBank/DDBJ whole genome shotgun (WGS) entry which is preliminary data.</text>
</comment>
<dbReference type="InterPro" id="IPR000742">
    <property type="entry name" value="EGF"/>
</dbReference>
<dbReference type="InterPro" id="IPR018097">
    <property type="entry name" value="EGF_Ca-bd_CS"/>
</dbReference>
<gene>
    <name evidence="14" type="ORF">F2P81_014869</name>
</gene>
<dbReference type="InterPro" id="IPR017981">
    <property type="entry name" value="GPCR_2-like_7TM"/>
</dbReference>
<comment type="subcellular location">
    <subcellularLocation>
        <location evidence="1">Membrane</location>
        <topology evidence="1">Multi-pass membrane protein</topology>
    </subcellularLocation>
</comment>
<evidence type="ECO:0000256" key="10">
    <source>
        <dbReference type="PROSITE-ProRule" id="PRU00076"/>
    </source>
</evidence>
<keyword evidence="3 11" id="KW-0812">Transmembrane</keyword>
<dbReference type="Gene3D" id="2.10.25.10">
    <property type="entry name" value="Laminin"/>
    <property type="match status" value="2"/>
</dbReference>
<proteinExistence type="predicted"/>
<dbReference type="PRINTS" id="PR00249">
    <property type="entry name" value="GPCRSECRETIN"/>
</dbReference>
<evidence type="ECO:0000259" key="13">
    <source>
        <dbReference type="PROSITE" id="PS50261"/>
    </source>
</evidence>
<evidence type="ECO:0000256" key="3">
    <source>
        <dbReference type="ARBA" id="ARBA00022692"/>
    </source>
</evidence>
<dbReference type="GO" id="GO:0004930">
    <property type="term" value="F:G protein-coupled receptor activity"/>
    <property type="evidence" value="ECO:0007669"/>
    <property type="project" value="InterPro"/>
</dbReference>